<dbReference type="EMBL" id="PGCI01000913">
    <property type="protein sequence ID" value="PLW11670.1"/>
    <property type="molecule type" value="Genomic_DNA"/>
</dbReference>
<protein>
    <submittedName>
        <fullName evidence="2">Uncharacterized protein</fullName>
    </submittedName>
</protein>
<dbReference type="AlphaFoldDB" id="A0A2N5SEJ3"/>
<evidence type="ECO:0000256" key="1">
    <source>
        <dbReference type="SAM" id="MobiDB-lite"/>
    </source>
</evidence>
<feature type="compositionally biased region" description="Polar residues" evidence="1">
    <location>
        <begin position="22"/>
        <end position="31"/>
    </location>
</feature>
<feature type="region of interest" description="Disordered" evidence="1">
    <location>
        <begin position="65"/>
        <end position="104"/>
    </location>
</feature>
<gene>
    <name evidence="2" type="ORF">PCASD_24775</name>
</gene>
<evidence type="ECO:0000313" key="2">
    <source>
        <dbReference type="EMBL" id="PLW11670.1"/>
    </source>
</evidence>
<organism evidence="2 3">
    <name type="scientific">Puccinia coronata f. sp. avenae</name>
    <dbReference type="NCBI Taxonomy" id="200324"/>
    <lineage>
        <taxon>Eukaryota</taxon>
        <taxon>Fungi</taxon>
        <taxon>Dikarya</taxon>
        <taxon>Basidiomycota</taxon>
        <taxon>Pucciniomycotina</taxon>
        <taxon>Pucciniomycetes</taxon>
        <taxon>Pucciniales</taxon>
        <taxon>Pucciniaceae</taxon>
        <taxon>Puccinia</taxon>
    </lineage>
</organism>
<feature type="region of interest" description="Disordered" evidence="1">
    <location>
        <begin position="1"/>
        <end position="43"/>
    </location>
</feature>
<accession>A0A2N5SEJ3</accession>
<sequence length="113" mass="12105">MLLALSSDSNPPSSKDDLLVQSPRTVVNTNHWRPPGQNRPGPLGAIHPAAGLLGVQRVASTPTRDLANTGTQDLAKTTSKSASTGKFNHRDNSRNHHYSTGSEVRALAKYQLP</sequence>
<proteinExistence type="predicted"/>
<feature type="compositionally biased region" description="Polar residues" evidence="1">
    <location>
        <begin position="65"/>
        <end position="86"/>
    </location>
</feature>
<comment type="caution">
    <text evidence="2">The sequence shown here is derived from an EMBL/GenBank/DDBJ whole genome shotgun (WGS) entry which is preliminary data.</text>
</comment>
<dbReference type="Proteomes" id="UP000235392">
    <property type="component" value="Unassembled WGS sequence"/>
</dbReference>
<evidence type="ECO:0000313" key="3">
    <source>
        <dbReference type="Proteomes" id="UP000235392"/>
    </source>
</evidence>
<feature type="compositionally biased region" description="Low complexity" evidence="1">
    <location>
        <begin position="1"/>
        <end position="13"/>
    </location>
</feature>
<reference evidence="2 3" key="1">
    <citation type="submission" date="2017-11" db="EMBL/GenBank/DDBJ databases">
        <title>De novo assembly and phasing of dikaryotic genomes from two isolates of Puccinia coronata f. sp. avenae, the causal agent of oat crown rust.</title>
        <authorList>
            <person name="Miller M.E."/>
            <person name="Zhang Y."/>
            <person name="Omidvar V."/>
            <person name="Sperschneider J."/>
            <person name="Schwessinger B."/>
            <person name="Raley C."/>
            <person name="Palmer J.M."/>
            <person name="Garnica D."/>
            <person name="Upadhyaya N."/>
            <person name="Rathjen J."/>
            <person name="Taylor J.M."/>
            <person name="Park R.F."/>
            <person name="Dodds P.N."/>
            <person name="Hirsch C.D."/>
            <person name="Kianian S.F."/>
            <person name="Figueroa M."/>
        </authorList>
    </citation>
    <scope>NUCLEOTIDE SEQUENCE [LARGE SCALE GENOMIC DNA]</scope>
    <source>
        <strain evidence="2">12SD80</strain>
    </source>
</reference>
<name>A0A2N5SEJ3_9BASI</name>